<dbReference type="WBParaSite" id="L893_g31109.t1">
    <property type="protein sequence ID" value="L893_g31109.t1"/>
    <property type="gene ID" value="L893_g31109"/>
</dbReference>
<dbReference type="Proteomes" id="UP000095287">
    <property type="component" value="Unplaced"/>
</dbReference>
<sequence>MSTASVQFGSQRIGPGVRFLQRRPHYMSVSSIYICFTRKLLMKCFIFFFLFCPSLCDIYLLPLPKGTIIYGKVGDVVTGKEDPRDCVRQWDGSNSLPKTFVFKSGTKSCTALTSVFGTRKGSSEEEAFIVQESMENLCPTNVTEALQKILVTCREGWKRLELASAVNCYQMMTDFKSPYSDGWYGFKIGLHYPSFEWVDGTPYDYGPDPTATVNKAANKQYCRTASAGRCYYGALFWKGNTIDYSGGDVNNRPFMCKYVASA</sequence>
<organism evidence="2 3">
    <name type="scientific">Steinernema glaseri</name>
    <dbReference type="NCBI Taxonomy" id="37863"/>
    <lineage>
        <taxon>Eukaryota</taxon>
        <taxon>Metazoa</taxon>
        <taxon>Ecdysozoa</taxon>
        <taxon>Nematoda</taxon>
        <taxon>Chromadorea</taxon>
        <taxon>Rhabditida</taxon>
        <taxon>Tylenchina</taxon>
        <taxon>Panagrolaimomorpha</taxon>
        <taxon>Strongyloidoidea</taxon>
        <taxon>Steinernematidae</taxon>
        <taxon>Steinernema</taxon>
    </lineage>
</organism>
<evidence type="ECO:0000256" key="1">
    <source>
        <dbReference type="SAM" id="Phobius"/>
    </source>
</evidence>
<keyword evidence="1" id="KW-0812">Transmembrane</keyword>
<reference evidence="3" key="1">
    <citation type="submission" date="2016-11" db="UniProtKB">
        <authorList>
            <consortium name="WormBaseParasite"/>
        </authorList>
    </citation>
    <scope>IDENTIFICATION</scope>
</reference>
<keyword evidence="1" id="KW-0472">Membrane</keyword>
<keyword evidence="1" id="KW-1133">Transmembrane helix</keyword>
<evidence type="ECO:0000313" key="2">
    <source>
        <dbReference type="Proteomes" id="UP000095287"/>
    </source>
</evidence>
<feature type="transmembrane region" description="Helical" evidence="1">
    <location>
        <begin position="40"/>
        <end position="61"/>
    </location>
</feature>
<protein>
    <submittedName>
        <fullName evidence="3">C-type lectin domain-containing protein</fullName>
    </submittedName>
</protein>
<accession>A0A1I7ZY99</accession>
<dbReference type="AlphaFoldDB" id="A0A1I7ZY99"/>
<proteinExistence type="predicted"/>
<name>A0A1I7ZY99_9BILA</name>
<keyword evidence="2" id="KW-1185">Reference proteome</keyword>
<evidence type="ECO:0000313" key="3">
    <source>
        <dbReference type="WBParaSite" id="L893_g31109.t1"/>
    </source>
</evidence>